<dbReference type="GO" id="GO:0006396">
    <property type="term" value="P:RNA processing"/>
    <property type="evidence" value="ECO:0007669"/>
    <property type="project" value="InterPro"/>
</dbReference>
<dbReference type="Proteomes" id="UP000309215">
    <property type="component" value="Unassembled WGS sequence"/>
</dbReference>
<protein>
    <recommendedName>
        <fullName evidence="13">tRNA-splicing ligase RtcB</fullName>
        <ecNumber evidence="13">6.5.1.-</ecNumber>
    </recommendedName>
</protein>
<comment type="catalytic activity">
    <reaction evidence="8">
        <text>a 3'-end 3'-phospho-ribonucleotide-RNA + a 5'-end dephospho-ribonucleoside-RNA + GTP = a ribonucleotidyl-ribonucleotide-RNA + GMP + diphosphate</text>
        <dbReference type="Rhea" id="RHEA:68076"/>
        <dbReference type="Rhea" id="RHEA-COMP:10463"/>
        <dbReference type="Rhea" id="RHEA-COMP:13936"/>
        <dbReference type="Rhea" id="RHEA-COMP:17355"/>
        <dbReference type="ChEBI" id="CHEBI:33019"/>
        <dbReference type="ChEBI" id="CHEBI:37565"/>
        <dbReference type="ChEBI" id="CHEBI:58115"/>
        <dbReference type="ChEBI" id="CHEBI:83062"/>
        <dbReference type="ChEBI" id="CHEBI:138284"/>
        <dbReference type="ChEBI" id="CHEBI:173118"/>
        <dbReference type="EC" id="6.5.1.8"/>
    </reaction>
</comment>
<comment type="cofactor">
    <cofactor evidence="12 13">
        <name>Mn(2+)</name>
        <dbReference type="ChEBI" id="CHEBI:29035"/>
    </cofactor>
    <text evidence="12 13">Binds 2 manganese ions per subunit.</text>
</comment>
<dbReference type="GO" id="GO:0003972">
    <property type="term" value="F:RNA ligase (ATP) activity"/>
    <property type="evidence" value="ECO:0007669"/>
    <property type="project" value="TreeGrafter"/>
</dbReference>
<dbReference type="GO" id="GO:0046872">
    <property type="term" value="F:metal ion binding"/>
    <property type="evidence" value="ECO:0007669"/>
    <property type="project" value="UniProtKB-UniRule"/>
</dbReference>
<dbReference type="AlphaFoldDB" id="A0A4U1IUQ2"/>
<feature type="binding site" evidence="12">
    <location>
        <position position="345"/>
    </location>
    <ligand>
        <name>Mn(2+)</name>
        <dbReference type="ChEBI" id="CHEBI:29035"/>
        <label>2</label>
    </ligand>
</feature>
<dbReference type="EMBL" id="SSMQ01000074">
    <property type="protein sequence ID" value="TKC98125.1"/>
    <property type="molecule type" value="Genomic_DNA"/>
</dbReference>
<feature type="active site" description="GMP-histidine intermediate" evidence="10">
    <location>
        <position position="416"/>
    </location>
</feature>
<comment type="catalytic activity">
    <reaction evidence="9">
        <text>a 3'-end 2',3'-cyclophospho-ribonucleotide-RNA + a 5'-end dephospho-ribonucleoside-RNA + GTP + H2O = a ribonucleotidyl-ribonucleotide-RNA + GMP + diphosphate + H(+)</text>
        <dbReference type="Rhea" id="RHEA:68080"/>
        <dbReference type="Rhea" id="RHEA-COMP:10464"/>
        <dbReference type="Rhea" id="RHEA-COMP:13936"/>
        <dbReference type="Rhea" id="RHEA-COMP:17355"/>
        <dbReference type="ChEBI" id="CHEBI:15377"/>
        <dbReference type="ChEBI" id="CHEBI:15378"/>
        <dbReference type="ChEBI" id="CHEBI:33019"/>
        <dbReference type="ChEBI" id="CHEBI:37565"/>
        <dbReference type="ChEBI" id="CHEBI:58115"/>
        <dbReference type="ChEBI" id="CHEBI:83064"/>
        <dbReference type="ChEBI" id="CHEBI:138284"/>
        <dbReference type="ChEBI" id="CHEBI:173118"/>
        <dbReference type="EC" id="6.5.1.8"/>
    </reaction>
</comment>
<keyword evidence="2 13" id="KW-0436">Ligase</keyword>
<feature type="binding site" evidence="12">
    <location>
        <position position="113"/>
    </location>
    <ligand>
        <name>Mn(2+)</name>
        <dbReference type="ChEBI" id="CHEBI:29035"/>
        <label>1</label>
    </ligand>
</feature>
<feature type="binding site" evidence="11">
    <location>
        <begin position="416"/>
        <end position="419"/>
    </location>
    <ligand>
        <name>GMP</name>
        <dbReference type="ChEBI" id="CHEBI:58115"/>
    </ligand>
</feature>
<evidence type="ECO:0000256" key="3">
    <source>
        <dbReference type="ARBA" id="ARBA00022723"/>
    </source>
</evidence>
<reference evidence="15 16" key="1">
    <citation type="submission" date="2019-04" db="EMBL/GenBank/DDBJ databases">
        <authorList>
            <person name="Li Y."/>
            <person name="Wang J."/>
        </authorList>
    </citation>
    <scope>NUCLEOTIDE SEQUENCE [LARGE SCALE GENOMIC DNA]</scope>
    <source>
        <strain evidence="15 16">DSM 14668</strain>
    </source>
</reference>
<dbReference type="FunFam" id="3.90.1860.10:FF:000001">
    <property type="entry name" value="tRNA-splicing ligase RtcB homolog"/>
    <property type="match status" value="1"/>
</dbReference>
<keyword evidence="7 12" id="KW-0464">Manganese</keyword>
<feature type="binding site" evidence="12">
    <location>
        <position position="222"/>
    </location>
    <ligand>
        <name>Mn(2+)</name>
        <dbReference type="ChEBI" id="CHEBI:29035"/>
        <label>1</label>
    </ligand>
</feature>
<organism evidence="15 16">
    <name type="scientific">Polyangium fumosum</name>
    <dbReference type="NCBI Taxonomy" id="889272"/>
    <lineage>
        <taxon>Bacteria</taxon>
        <taxon>Pseudomonadati</taxon>
        <taxon>Myxococcota</taxon>
        <taxon>Polyangia</taxon>
        <taxon>Polyangiales</taxon>
        <taxon>Polyangiaceae</taxon>
        <taxon>Polyangium</taxon>
    </lineage>
</organism>
<evidence type="ECO:0000313" key="16">
    <source>
        <dbReference type="Proteomes" id="UP000309215"/>
    </source>
</evidence>
<dbReference type="Pfam" id="PF01139">
    <property type="entry name" value="RtcB"/>
    <property type="match status" value="1"/>
</dbReference>
<evidence type="ECO:0000256" key="11">
    <source>
        <dbReference type="PIRSR" id="PIRSR601233-2"/>
    </source>
</evidence>
<keyword evidence="16" id="KW-1185">Reference proteome</keyword>
<evidence type="ECO:0000256" key="6">
    <source>
        <dbReference type="ARBA" id="ARBA00023134"/>
    </source>
</evidence>
<dbReference type="GO" id="GO:0042245">
    <property type="term" value="P:RNA repair"/>
    <property type="evidence" value="ECO:0007669"/>
    <property type="project" value="UniProtKB-KW"/>
</dbReference>
<keyword evidence="5" id="KW-0692">RNA repair</keyword>
<feature type="binding site" evidence="11">
    <location>
        <begin position="390"/>
        <end position="393"/>
    </location>
    <ligand>
        <name>GMP</name>
        <dbReference type="ChEBI" id="CHEBI:58115"/>
    </ligand>
</feature>
<evidence type="ECO:0000256" key="1">
    <source>
        <dbReference type="ARBA" id="ARBA00008071"/>
    </source>
</evidence>
<evidence type="ECO:0000256" key="4">
    <source>
        <dbReference type="ARBA" id="ARBA00022741"/>
    </source>
</evidence>
<evidence type="ECO:0000256" key="10">
    <source>
        <dbReference type="PIRSR" id="PIRSR601233-1"/>
    </source>
</evidence>
<name>A0A4U1IUQ2_9BACT</name>
<gene>
    <name evidence="13" type="primary">rtcB</name>
    <name evidence="15" type="ORF">E8A74_42610</name>
</gene>
<evidence type="ECO:0000256" key="8">
    <source>
        <dbReference type="ARBA" id="ARBA00047746"/>
    </source>
</evidence>
<feature type="binding site" evidence="11">
    <location>
        <position position="397"/>
    </location>
    <ligand>
        <name>GMP</name>
        <dbReference type="ChEBI" id="CHEBI:58115"/>
    </ligand>
</feature>
<keyword evidence="4 11" id="KW-0547">Nucleotide-binding</keyword>
<evidence type="ECO:0000256" key="5">
    <source>
        <dbReference type="ARBA" id="ARBA00022800"/>
    </source>
</evidence>
<keyword evidence="3 12" id="KW-0479">Metal-binding</keyword>
<dbReference type="InterPro" id="IPR001233">
    <property type="entry name" value="RtcB"/>
</dbReference>
<comment type="subunit">
    <text evidence="13">Monomer.</text>
</comment>
<dbReference type="OrthoDB" id="9802323at2"/>
<dbReference type="PANTHER" id="PTHR11118:SF1">
    <property type="entry name" value="RNA-SPLICING LIGASE RTCB HOMOLOG"/>
    <property type="match status" value="1"/>
</dbReference>
<feature type="binding site" evidence="12">
    <location>
        <position position="253"/>
    </location>
    <ligand>
        <name>Mn(2+)</name>
        <dbReference type="ChEBI" id="CHEBI:29035"/>
        <label>2</label>
    </ligand>
</feature>
<evidence type="ECO:0000313" key="15">
    <source>
        <dbReference type="EMBL" id="TKC98125.1"/>
    </source>
</evidence>
<feature type="compositionally biased region" description="Low complexity" evidence="14">
    <location>
        <begin position="1"/>
        <end position="15"/>
    </location>
</feature>
<dbReference type="Gene3D" id="3.90.1860.10">
    <property type="entry name" value="tRNA-splicing ligase RtcB"/>
    <property type="match status" value="1"/>
</dbReference>
<dbReference type="PANTHER" id="PTHR11118">
    <property type="entry name" value="RNA-SPLICING LIGASE RTCB HOMOLOG"/>
    <property type="match status" value="1"/>
</dbReference>
<comment type="caution">
    <text evidence="15">The sequence shown here is derived from an EMBL/GenBank/DDBJ whole genome shotgun (WGS) entry which is preliminary data.</text>
</comment>
<dbReference type="GO" id="GO:0005525">
    <property type="term" value="F:GTP binding"/>
    <property type="evidence" value="ECO:0007669"/>
    <property type="project" value="UniProtKB-KW"/>
</dbReference>
<evidence type="ECO:0000256" key="14">
    <source>
        <dbReference type="SAM" id="MobiDB-lite"/>
    </source>
</evidence>
<evidence type="ECO:0000256" key="2">
    <source>
        <dbReference type="ARBA" id="ARBA00022598"/>
    </source>
</evidence>
<proteinExistence type="inferred from homology"/>
<evidence type="ECO:0000256" key="7">
    <source>
        <dbReference type="ARBA" id="ARBA00023211"/>
    </source>
</evidence>
<feature type="binding site" evidence="11">
    <location>
        <position position="492"/>
    </location>
    <ligand>
        <name>GMP</name>
        <dbReference type="ChEBI" id="CHEBI:58115"/>
    </ligand>
</feature>
<feature type="binding site" evidence="11">
    <location>
        <begin position="345"/>
        <end position="346"/>
    </location>
    <ligand>
        <name>GMP</name>
        <dbReference type="ChEBI" id="CHEBI:58115"/>
    </ligand>
</feature>
<accession>A0A4U1IUQ2</accession>
<evidence type="ECO:0000256" key="13">
    <source>
        <dbReference type="RuleBase" id="RU371113"/>
    </source>
</evidence>
<dbReference type="SUPFAM" id="SSF103365">
    <property type="entry name" value="Hypothetical protein PH1602"/>
    <property type="match status" value="1"/>
</dbReference>
<dbReference type="GO" id="GO:0170057">
    <property type="term" value="F:RNA ligase (GTP) activity"/>
    <property type="evidence" value="ECO:0007669"/>
    <property type="project" value="UniProtKB-EC"/>
</dbReference>
<feature type="region of interest" description="Disordered" evidence="14">
    <location>
        <begin position="1"/>
        <end position="22"/>
    </location>
</feature>
<feature type="binding site" evidence="11">
    <location>
        <begin position="221"/>
        <end position="225"/>
    </location>
    <ligand>
        <name>GMP</name>
        <dbReference type="ChEBI" id="CHEBI:58115"/>
    </ligand>
</feature>
<comment type="similarity">
    <text evidence="1 13">Belongs to the RtcB family.</text>
</comment>
<dbReference type="EC" id="6.5.1.-" evidence="13"/>
<sequence>MATRSTSSSTSEPASTRPPPPFVEVAPSVYEIPTSYRSDMRVPARIFASPETLPGLLADHSVEQLVNVTTLPGIVGAACGMPDMHEGYGFPVGGVAATALPDGVISPGGIGFDINCGVRLLVSNLEHKAIAARVEGLVHELSRSVPSGAGRGGRWSFAGKKLDRILEGGAGALVREHEVGTASDLEAIESGGALEGADASAVSERARQRGADQLGTLGSGNHFLEVQVVDEVFDEGAAGRLGLVVGRVAVLVHSGSRGLGHQVCTDHVRLMDGVMQRYGIHVPDRQLACAPLSSPEGQQYFAAMCAAANFGFANRQLIAHLVRDVFRRMFGERDGFLRLIYDVGHNTAKIEKYEGKKVCVHRKGATRAFGPGSRDVPAAYRDIGQPVFIPGSMGTSSFVCVGTEHGSEASFGSTCHGAGRQMSRTAAKKKVTGQALRKELEGRGIVIRCASNAELAEEAPAAYKDVDRVVDVVAAAGIARKVARLRPLGVVKG</sequence>
<evidence type="ECO:0000256" key="12">
    <source>
        <dbReference type="PIRSR" id="PIRSR601233-3"/>
    </source>
</evidence>
<evidence type="ECO:0000256" key="9">
    <source>
        <dbReference type="ARBA" id="ARBA00049514"/>
    </source>
</evidence>
<keyword evidence="6 11" id="KW-0342">GTP-binding</keyword>
<dbReference type="InterPro" id="IPR036025">
    <property type="entry name" value="RtcB-like_sf"/>
</dbReference>